<dbReference type="Proteomes" id="UP000235145">
    <property type="component" value="Unassembled WGS sequence"/>
</dbReference>
<sequence>MSSDDAKEDSRSLALTPTCSIAIVMTIFVLVSLLVEESIRYLSNWLKKMKRKPMLAAVEKMKEGLMLLGFISLLLAVTSSSISNIWYTQTIFETSNLAPSPTTRFPRVQQPGYPS</sequence>
<comment type="caution">
    <text evidence="9">The sequence shown here is derived from an EMBL/GenBank/DDBJ whole genome shotgun (WGS) entry which is preliminary data.</text>
</comment>
<proteinExistence type="inferred from homology"/>
<feature type="transmembrane region" description="Helical" evidence="8">
    <location>
        <begin position="20"/>
        <end position="43"/>
    </location>
</feature>
<feature type="transmembrane region" description="Helical" evidence="8">
    <location>
        <begin position="64"/>
        <end position="87"/>
    </location>
</feature>
<dbReference type="GO" id="GO:0016020">
    <property type="term" value="C:membrane"/>
    <property type="evidence" value="ECO:0007669"/>
    <property type="project" value="UniProtKB-SubCell"/>
</dbReference>
<dbReference type="GO" id="GO:0006952">
    <property type="term" value="P:defense response"/>
    <property type="evidence" value="ECO:0007669"/>
    <property type="project" value="UniProtKB-KW"/>
</dbReference>
<keyword evidence="5 8" id="KW-1133">Transmembrane helix</keyword>
<comment type="similarity">
    <text evidence="2">Belongs to the MLO family.</text>
</comment>
<evidence type="ECO:0008006" key="11">
    <source>
        <dbReference type="Google" id="ProtNLM"/>
    </source>
</evidence>
<organism evidence="9 10">
    <name type="scientific">Lactuca sativa</name>
    <name type="common">Garden lettuce</name>
    <dbReference type="NCBI Taxonomy" id="4236"/>
    <lineage>
        <taxon>Eukaryota</taxon>
        <taxon>Viridiplantae</taxon>
        <taxon>Streptophyta</taxon>
        <taxon>Embryophyta</taxon>
        <taxon>Tracheophyta</taxon>
        <taxon>Spermatophyta</taxon>
        <taxon>Magnoliopsida</taxon>
        <taxon>eudicotyledons</taxon>
        <taxon>Gunneridae</taxon>
        <taxon>Pentapetalae</taxon>
        <taxon>asterids</taxon>
        <taxon>campanulids</taxon>
        <taxon>Asterales</taxon>
        <taxon>Asteraceae</taxon>
        <taxon>Cichorioideae</taxon>
        <taxon>Cichorieae</taxon>
        <taxon>Lactucinae</taxon>
        <taxon>Lactuca</taxon>
    </lineage>
</organism>
<dbReference type="Pfam" id="PF03094">
    <property type="entry name" value="Mlo"/>
    <property type="match status" value="1"/>
</dbReference>
<evidence type="ECO:0000256" key="6">
    <source>
        <dbReference type="ARBA" id="ARBA00023136"/>
    </source>
</evidence>
<evidence type="ECO:0000256" key="1">
    <source>
        <dbReference type="ARBA" id="ARBA00004141"/>
    </source>
</evidence>
<dbReference type="EMBL" id="NBSK02000004">
    <property type="protein sequence ID" value="KAJ0214578.1"/>
    <property type="molecule type" value="Genomic_DNA"/>
</dbReference>
<dbReference type="InterPro" id="IPR004326">
    <property type="entry name" value="Mlo"/>
</dbReference>
<name>A0A9R1W058_LACSA</name>
<evidence type="ECO:0000256" key="5">
    <source>
        <dbReference type="ARBA" id="ARBA00022989"/>
    </source>
</evidence>
<evidence type="ECO:0000256" key="2">
    <source>
        <dbReference type="ARBA" id="ARBA00006574"/>
    </source>
</evidence>
<reference evidence="9 10" key="1">
    <citation type="journal article" date="2017" name="Nat. Commun.">
        <title>Genome assembly with in vitro proximity ligation data and whole-genome triplication in lettuce.</title>
        <authorList>
            <person name="Reyes-Chin-Wo S."/>
            <person name="Wang Z."/>
            <person name="Yang X."/>
            <person name="Kozik A."/>
            <person name="Arikit S."/>
            <person name="Song C."/>
            <person name="Xia L."/>
            <person name="Froenicke L."/>
            <person name="Lavelle D.O."/>
            <person name="Truco M.J."/>
            <person name="Xia R."/>
            <person name="Zhu S."/>
            <person name="Xu C."/>
            <person name="Xu H."/>
            <person name="Xu X."/>
            <person name="Cox K."/>
            <person name="Korf I."/>
            <person name="Meyers B.C."/>
            <person name="Michelmore R.W."/>
        </authorList>
    </citation>
    <scope>NUCLEOTIDE SEQUENCE [LARGE SCALE GENOMIC DNA]</scope>
    <source>
        <strain evidence="10">cv. Salinas</strain>
        <tissue evidence="9">Seedlings</tissue>
    </source>
</reference>
<evidence type="ECO:0000313" key="9">
    <source>
        <dbReference type="EMBL" id="KAJ0214578.1"/>
    </source>
</evidence>
<keyword evidence="6 8" id="KW-0472">Membrane</keyword>
<dbReference type="AlphaFoldDB" id="A0A9R1W058"/>
<evidence type="ECO:0000256" key="7">
    <source>
        <dbReference type="ARBA" id="ARBA00023265"/>
    </source>
</evidence>
<protein>
    <recommendedName>
        <fullName evidence="11">MLO-like protein</fullName>
    </recommendedName>
</protein>
<evidence type="ECO:0000256" key="4">
    <source>
        <dbReference type="ARBA" id="ARBA00022821"/>
    </source>
</evidence>
<evidence type="ECO:0000313" key="10">
    <source>
        <dbReference type="Proteomes" id="UP000235145"/>
    </source>
</evidence>
<keyword evidence="7" id="KW-0568">Pathogenesis-related protein</keyword>
<keyword evidence="3 8" id="KW-0812">Transmembrane</keyword>
<evidence type="ECO:0000256" key="3">
    <source>
        <dbReference type="ARBA" id="ARBA00022692"/>
    </source>
</evidence>
<accession>A0A9R1W058</accession>
<dbReference type="PANTHER" id="PTHR31942:SF77">
    <property type="entry name" value="MLO-LIKE PROTEIN 14"/>
    <property type="match status" value="1"/>
</dbReference>
<evidence type="ECO:0000256" key="8">
    <source>
        <dbReference type="SAM" id="Phobius"/>
    </source>
</evidence>
<comment type="subcellular location">
    <subcellularLocation>
        <location evidence="1">Membrane</location>
        <topology evidence="1">Multi-pass membrane protein</topology>
    </subcellularLocation>
</comment>
<keyword evidence="4" id="KW-0611">Plant defense</keyword>
<keyword evidence="10" id="KW-1185">Reference proteome</keyword>
<gene>
    <name evidence="9" type="ORF">LSAT_V11C400185800</name>
</gene>
<dbReference type="PANTHER" id="PTHR31942">
    <property type="entry name" value="MLO-LIKE PROTEIN 1"/>
    <property type="match status" value="1"/>
</dbReference>